<feature type="compositionally biased region" description="Basic and acidic residues" evidence="1">
    <location>
        <begin position="118"/>
        <end position="128"/>
    </location>
</feature>
<dbReference type="PANTHER" id="PTHR36102:SF1">
    <property type="entry name" value="YDR124W-LIKE HELICAL BUNDLE DOMAIN-CONTAINING PROTEIN"/>
    <property type="match status" value="1"/>
</dbReference>
<feature type="compositionally biased region" description="Polar residues" evidence="1">
    <location>
        <begin position="316"/>
        <end position="326"/>
    </location>
</feature>
<feature type="region of interest" description="Disordered" evidence="1">
    <location>
        <begin position="485"/>
        <end position="535"/>
    </location>
</feature>
<dbReference type="InterPro" id="IPR021264">
    <property type="entry name" value="AFUB_079030/YDR124W-like"/>
</dbReference>
<organism evidence="2 3">
    <name type="scientific">Thyridium curvatum</name>
    <dbReference type="NCBI Taxonomy" id="1093900"/>
    <lineage>
        <taxon>Eukaryota</taxon>
        <taxon>Fungi</taxon>
        <taxon>Dikarya</taxon>
        <taxon>Ascomycota</taxon>
        <taxon>Pezizomycotina</taxon>
        <taxon>Sordariomycetes</taxon>
        <taxon>Sordariomycetidae</taxon>
        <taxon>Thyridiales</taxon>
        <taxon>Thyridiaceae</taxon>
        <taxon>Thyridium</taxon>
    </lineage>
</organism>
<sequence length="535" mass="60132">MVRELPPGYLPRPHWPVDRFPPDPIESYRYHHHEQQDFRGPPMGIDRALREQCKIPAKYYFVAAVLDDGTEVTFSSPNRSQEGLVPKFFNMQRWVQWTTHGSNATSPLVEEPDLGTEEYSRPAHSEYSNRRAYDRRRVHPSDAFDAQRNRKRPRAVGFHRDLDLVDDDPAPIVKAKKVSIKIGDSKQVWDLYDQQRVYLLNHILGMIVQPNAKQHPDIQKLNLNVEKLQAATDEALSAFFLDKDNPNNGKKKPYLKELFHVARFEERYRNGEIDGDTDVWVMADDKTPESYQSDNEDSTPSREEEETEPVSITVPSTVSPQRTNGTALMPAPAPAPAPAPNEHDQNNNMQNASFLTDLPHRGHPYQTPMLSTNLNTDHHPYMEGGAMGVNGPGSMHAPPVSMALQEICPNPHDSSRRGSLFNTSADFGTPTTPAIYQTWQQSTTAPTNSPMYSFTPQQQTPNTGPFVPQATVPPYMGPPFDSLPRAGFDPSQESLFRGTTVSSAPVHTQGYPMSLPHDHRGLQGQKTEAHGRGLH</sequence>
<name>A0A507BCJ5_9PEZI</name>
<dbReference type="EMBL" id="SKBQ01000029">
    <property type="protein sequence ID" value="TPX14310.1"/>
    <property type="molecule type" value="Genomic_DNA"/>
</dbReference>
<proteinExistence type="predicted"/>
<feature type="compositionally biased region" description="Basic and acidic residues" evidence="1">
    <location>
        <begin position="516"/>
        <end position="535"/>
    </location>
</feature>
<feature type="region of interest" description="Disordered" evidence="1">
    <location>
        <begin position="286"/>
        <end position="345"/>
    </location>
</feature>
<dbReference type="STRING" id="1093900.A0A507BCJ5"/>
<evidence type="ECO:0000256" key="1">
    <source>
        <dbReference type="SAM" id="MobiDB-lite"/>
    </source>
</evidence>
<dbReference type="RefSeq" id="XP_030996021.1">
    <property type="nucleotide sequence ID" value="XM_031140035.1"/>
</dbReference>
<feature type="compositionally biased region" description="Polar residues" evidence="1">
    <location>
        <begin position="491"/>
        <end position="506"/>
    </location>
</feature>
<keyword evidence="3" id="KW-1185">Reference proteome</keyword>
<feature type="region of interest" description="Disordered" evidence="1">
    <location>
        <begin position="105"/>
        <end position="128"/>
    </location>
</feature>
<dbReference type="OrthoDB" id="5338458at2759"/>
<protein>
    <submittedName>
        <fullName evidence="2">Uncharacterized protein</fullName>
    </submittedName>
</protein>
<gene>
    <name evidence="2" type="ORF">E0L32_005506</name>
</gene>
<accession>A0A507BCJ5</accession>
<dbReference type="InParanoid" id="A0A507BCJ5"/>
<dbReference type="AlphaFoldDB" id="A0A507BCJ5"/>
<evidence type="ECO:0000313" key="2">
    <source>
        <dbReference type="EMBL" id="TPX14310.1"/>
    </source>
</evidence>
<dbReference type="GeneID" id="41972953"/>
<reference evidence="2 3" key="1">
    <citation type="submission" date="2019-06" db="EMBL/GenBank/DDBJ databases">
        <title>Draft genome sequence of the filamentous fungus Phialemoniopsis curvata isolated from diesel fuel.</title>
        <authorList>
            <person name="Varaljay V.A."/>
            <person name="Lyon W.J."/>
            <person name="Crouch A.L."/>
            <person name="Drake C.E."/>
            <person name="Hollomon J.M."/>
            <person name="Nadeau L.J."/>
            <person name="Nunn H.S."/>
            <person name="Stevenson B.S."/>
            <person name="Bojanowski C.L."/>
            <person name="Crookes-Goodson W.J."/>
        </authorList>
    </citation>
    <scope>NUCLEOTIDE SEQUENCE [LARGE SCALE GENOMIC DNA]</scope>
    <source>
        <strain evidence="2 3">D216</strain>
    </source>
</reference>
<dbReference type="Proteomes" id="UP000319257">
    <property type="component" value="Unassembled WGS sequence"/>
</dbReference>
<comment type="caution">
    <text evidence="2">The sequence shown here is derived from an EMBL/GenBank/DDBJ whole genome shotgun (WGS) entry which is preliminary data.</text>
</comment>
<dbReference type="PANTHER" id="PTHR36102">
    <property type="entry name" value="CHROMOSOME 10, WHOLE GENOME SHOTGUN SEQUENCE"/>
    <property type="match status" value="1"/>
</dbReference>
<evidence type="ECO:0000313" key="3">
    <source>
        <dbReference type="Proteomes" id="UP000319257"/>
    </source>
</evidence>